<sequence>MVAAGGIVSVGSSAAAAEGIVAAVDPAEQQEQAELARVRRIALRDYRPEVTAEAWHAILSSRRAEAIREFLDSGYQKAKNRAADTVARNTRYIEDVNRFSISGSAVRATSSRVLRGSDSEKGEYVQSGLTKAQELDRINDNRYEEKIAAQTRADRDYVAELAAHDPGPQVRAAAERALSVGDDVAIGLFFKYYWASAAKLDDEAFRRDAADLNALWQSKIRMLTEAALAAEKAERESSGELARKARADAIAAWRSIDDQASQSSVDWAAERDKAATQAAAWAEVAAHARTATTEQDWATVIARAEQGNTSWADEAEWAVQQAGAWQAIAEQARANAAAATDRDRGDQ</sequence>
<proteinExistence type="predicted"/>
<protein>
    <submittedName>
        <fullName evidence="1">Uncharacterized protein</fullName>
    </submittedName>
</protein>
<organism evidence="1 3">
    <name type="scientific">Amycolatopsis azurea DSM 43854</name>
    <dbReference type="NCBI Taxonomy" id="1238180"/>
    <lineage>
        <taxon>Bacteria</taxon>
        <taxon>Bacillati</taxon>
        <taxon>Actinomycetota</taxon>
        <taxon>Actinomycetes</taxon>
        <taxon>Pseudonocardiales</taxon>
        <taxon>Pseudonocardiaceae</taxon>
        <taxon>Amycolatopsis</taxon>
    </lineage>
</organism>
<comment type="caution">
    <text evidence="1">The sequence shown here is derived from an EMBL/GenBank/DDBJ whole genome shotgun (WGS) entry which is preliminary data.</text>
</comment>
<dbReference type="PATRIC" id="fig|1238180.3.peg.4944"/>
<evidence type="ECO:0000313" key="2">
    <source>
        <dbReference type="EMBL" id="OOC02270.1"/>
    </source>
</evidence>
<name>M2QH27_9PSEU</name>
<dbReference type="EMBL" id="ANMG01000049">
    <property type="protein sequence ID" value="EMD25292.1"/>
    <property type="molecule type" value="Genomic_DNA"/>
</dbReference>
<keyword evidence="4" id="KW-1185">Reference proteome</keyword>
<evidence type="ECO:0000313" key="4">
    <source>
        <dbReference type="Proteomes" id="UP000188551"/>
    </source>
</evidence>
<dbReference type="AlphaFoldDB" id="M2QH27"/>
<gene>
    <name evidence="2" type="ORF">B0293_33075</name>
    <name evidence="1" type="ORF">C791_4901</name>
</gene>
<dbReference type="Proteomes" id="UP000188551">
    <property type="component" value="Unassembled WGS sequence"/>
</dbReference>
<reference evidence="2 4" key="2">
    <citation type="submission" date="2017-02" db="EMBL/GenBank/DDBJ databases">
        <title>Amycolatopsis azurea DSM 43854 draft genome.</title>
        <authorList>
            <person name="Mayilraj S."/>
        </authorList>
    </citation>
    <scope>NUCLEOTIDE SEQUENCE [LARGE SCALE GENOMIC DNA]</scope>
    <source>
        <strain evidence="2 4">DSM 43854</strain>
    </source>
</reference>
<accession>M2QH27</accession>
<evidence type="ECO:0000313" key="1">
    <source>
        <dbReference type="EMBL" id="EMD25292.1"/>
    </source>
</evidence>
<dbReference type="OrthoDB" id="3294255at2"/>
<dbReference type="Proteomes" id="UP000014137">
    <property type="component" value="Unassembled WGS sequence"/>
</dbReference>
<evidence type="ECO:0000313" key="3">
    <source>
        <dbReference type="Proteomes" id="UP000014137"/>
    </source>
</evidence>
<dbReference type="Pfam" id="PF03752">
    <property type="entry name" value="ALF"/>
    <property type="match status" value="1"/>
</dbReference>
<dbReference type="EMBL" id="MUXN01000025">
    <property type="protein sequence ID" value="OOC02270.1"/>
    <property type="molecule type" value="Genomic_DNA"/>
</dbReference>
<dbReference type="InterPro" id="IPR005506">
    <property type="entry name" value="DUF312_ALF"/>
</dbReference>
<reference evidence="1 3" key="1">
    <citation type="submission" date="2012-10" db="EMBL/GenBank/DDBJ databases">
        <title>Genome assembly of Amycolatopsis azurea DSM 43854.</title>
        <authorList>
            <person name="Khatri I."/>
            <person name="Kaur I."/>
            <person name="Subramanian S."/>
            <person name="Mayilraj S."/>
        </authorList>
    </citation>
    <scope>NUCLEOTIDE SEQUENCE [LARGE SCALE GENOMIC DNA]</scope>
    <source>
        <strain evidence="1 3">DSM 43854</strain>
    </source>
</reference>
<dbReference type="RefSeq" id="WP_005160829.1">
    <property type="nucleotide sequence ID" value="NZ_ANMG01000049.1"/>
</dbReference>